<dbReference type="Proteomes" id="UP000663882">
    <property type="component" value="Unassembled WGS sequence"/>
</dbReference>
<sequence length="207" mass="23957">MFHTKISSSSSKSTFEFDTSSIQTNDSEEKFHSPKSIICLNDKNFNRNANDIYEDLNKDHPFLYRSIRSSTDITTNNLYSSINENNPCGENEPIRIESALITSDDYVHRLNHTIIRESQPIIDINMNRTIDRFKRNGAGDENLSSHINNKQIQTSSMRDNNHYLILEQVPIHNRRTIQFSSKQLILISSSVFVFAVLLCLTMIFFIF</sequence>
<dbReference type="EMBL" id="CAJNOO010000509">
    <property type="protein sequence ID" value="CAF0964532.1"/>
    <property type="molecule type" value="Genomic_DNA"/>
</dbReference>
<reference evidence="5" key="1">
    <citation type="submission" date="2021-02" db="EMBL/GenBank/DDBJ databases">
        <authorList>
            <person name="Nowell W R."/>
        </authorList>
    </citation>
    <scope>NUCLEOTIDE SEQUENCE</scope>
</reference>
<evidence type="ECO:0000256" key="1">
    <source>
        <dbReference type="SAM" id="Phobius"/>
    </source>
</evidence>
<gene>
    <name evidence="4" type="ORF">JXQ802_LOCUS31772</name>
    <name evidence="5" type="ORF">OTI717_LOCUS14003</name>
    <name evidence="3" type="ORF">PYM288_LOCUS20902</name>
    <name evidence="2" type="ORF">RFH988_LOCUS12299</name>
</gene>
<protein>
    <submittedName>
        <fullName evidence="5">Uncharacterized protein</fullName>
    </submittedName>
</protein>
<evidence type="ECO:0000313" key="2">
    <source>
        <dbReference type="EMBL" id="CAF0964532.1"/>
    </source>
</evidence>
<name>A0A818WH23_9BILA</name>
<proteinExistence type="predicted"/>
<dbReference type="Proteomes" id="UP000663823">
    <property type="component" value="Unassembled WGS sequence"/>
</dbReference>
<dbReference type="OrthoDB" id="10034979at2759"/>
<keyword evidence="1" id="KW-1133">Transmembrane helix</keyword>
<evidence type="ECO:0000313" key="4">
    <source>
        <dbReference type="EMBL" id="CAF1344875.1"/>
    </source>
</evidence>
<organism evidence="5 6">
    <name type="scientific">Rotaria sordida</name>
    <dbReference type="NCBI Taxonomy" id="392033"/>
    <lineage>
        <taxon>Eukaryota</taxon>
        <taxon>Metazoa</taxon>
        <taxon>Spiralia</taxon>
        <taxon>Gnathifera</taxon>
        <taxon>Rotifera</taxon>
        <taxon>Eurotatoria</taxon>
        <taxon>Bdelloidea</taxon>
        <taxon>Philodinida</taxon>
        <taxon>Philodinidae</taxon>
        <taxon>Rotaria</taxon>
    </lineage>
</organism>
<dbReference type="EMBL" id="CAJOAX010001531">
    <property type="protein sequence ID" value="CAF3723934.1"/>
    <property type="molecule type" value="Genomic_DNA"/>
</dbReference>
<dbReference type="Proteomes" id="UP000663854">
    <property type="component" value="Unassembled WGS sequence"/>
</dbReference>
<dbReference type="Proteomes" id="UP000663870">
    <property type="component" value="Unassembled WGS sequence"/>
</dbReference>
<dbReference type="EMBL" id="CAJNOL010001365">
    <property type="protein sequence ID" value="CAF1344875.1"/>
    <property type="molecule type" value="Genomic_DNA"/>
</dbReference>
<feature type="transmembrane region" description="Helical" evidence="1">
    <location>
        <begin position="184"/>
        <end position="206"/>
    </location>
</feature>
<evidence type="ECO:0000313" key="7">
    <source>
        <dbReference type="Proteomes" id="UP000663870"/>
    </source>
</evidence>
<keyword evidence="1" id="KW-0472">Membrane</keyword>
<dbReference type="EMBL" id="CAJNOH010000793">
    <property type="protein sequence ID" value="CAF1125014.1"/>
    <property type="molecule type" value="Genomic_DNA"/>
</dbReference>
<evidence type="ECO:0000313" key="5">
    <source>
        <dbReference type="EMBL" id="CAF3723934.1"/>
    </source>
</evidence>
<keyword evidence="7" id="KW-1185">Reference proteome</keyword>
<evidence type="ECO:0000313" key="3">
    <source>
        <dbReference type="EMBL" id="CAF1125014.1"/>
    </source>
</evidence>
<accession>A0A818WH23</accession>
<keyword evidence="1" id="KW-0812">Transmembrane</keyword>
<evidence type="ECO:0000313" key="6">
    <source>
        <dbReference type="Proteomes" id="UP000663823"/>
    </source>
</evidence>
<dbReference type="AlphaFoldDB" id="A0A818WH23"/>
<comment type="caution">
    <text evidence="5">The sequence shown here is derived from an EMBL/GenBank/DDBJ whole genome shotgun (WGS) entry which is preliminary data.</text>
</comment>